<dbReference type="InParanoid" id="A0A0D2IZY7"/>
<dbReference type="PANTHER" id="PTHR35340">
    <property type="entry name" value="PQQ ENZYME REPEAT PROTEIN-RELATED"/>
    <property type="match status" value="1"/>
</dbReference>
<evidence type="ECO:0000313" key="2">
    <source>
        <dbReference type="Proteomes" id="UP000032233"/>
    </source>
</evidence>
<gene>
    <name evidence="1" type="ORF">X474_23850</name>
</gene>
<keyword evidence="2" id="KW-1185">Reference proteome</keyword>
<evidence type="ECO:0008006" key="3">
    <source>
        <dbReference type="Google" id="ProtNLM"/>
    </source>
</evidence>
<dbReference type="InterPro" id="IPR053143">
    <property type="entry name" value="Arylsulfate_ST"/>
</dbReference>
<dbReference type="SUPFAM" id="SSF50998">
    <property type="entry name" value="Quinoprotein alcohol dehydrogenase-like"/>
    <property type="match status" value="1"/>
</dbReference>
<reference evidence="1 2" key="1">
    <citation type="submission" date="2013-11" db="EMBL/GenBank/DDBJ databases">
        <title>Metagenomic analysis of a methanogenic consortium involved in long chain n-alkane degradation.</title>
        <authorList>
            <person name="Davidova I.A."/>
            <person name="Callaghan A.V."/>
            <person name="Wawrik B."/>
            <person name="Pruitt S."/>
            <person name="Marks C."/>
            <person name="Duncan K.E."/>
            <person name="Suflita J.M."/>
        </authorList>
    </citation>
    <scope>NUCLEOTIDE SEQUENCE [LARGE SCALE GENOMIC DNA]</scope>
    <source>
        <strain evidence="1 2">SPR</strain>
    </source>
</reference>
<sequence length="394" mass="45069">MGWSEFRNTGLTHVDDRSSEGYTCLTPVGGDHIYLLDHKGRICHGWSHPGFVPGYGFMLSGGRLLVRGQPHQEKVAAGMSAGGADIILELDWEGKVLWRYEHPSFHHDMFRLENGNTLLITWQVAGEEIKNQIKGWIDENENSYRWSSEEHINFMMAGLGVGGRPRDMSGYLSDQIVELTPEGEVVKFWNAWEHMDPEADPTCSREFRHEWTHCNSVDYKDGKVLLSFRECSRLVILDWDTGELEWKWGGYELSHQHDASFTEKGTVLVFDNGVHHPVVPHTRVLEIDPATDKIIWQYMPKVVFSLHSGHIGGCQRLENGNTLIIEGQSGRVFEVTPENETCWEWISPFVLPFKNVHCSMIFKARRYGPESPELAGVKFESEKWRELNSRMGLA</sequence>
<dbReference type="STRING" id="1429043.X474_23850"/>
<dbReference type="AlphaFoldDB" id="A0A0D2IZY7"/>
<dbReference type="InterPro" id="IPR039535">
    <property type="entry name" value="ASST-like"/>
</dbReference>
<organism evidence="1 2">
    <name type="scientific">Dethiosulfatarculus sandiegensis</name>
    <dbReference type="NCBI Taxonomy" id="1429043"/>
    <lineage>
        <taxon>Bacteria</taxon>
        <taxon>Pseudomonadati</taxon>
        <taxon>Thermodesulfobacteriota</taxon>
        <taxon>Desulfarculia</taxon>
        <taxon>Desulfarculales</taxon>
        <taxon>Desulfarculaceae</taxon>
        <taxon>Dethiosulfatarculus</taxon>
    </lineage>
</organism>
<dbReference type="RefSeq" id="WP_044351904.1">
    <property type="nucleotide sequence ID" value="NZ_AZAC01000056.1"/>
</dbReference>
<dbReference type="InterPro" id="IPR011047">
    <property type="entry name" value="Quinoprotein_ADH-like_sf"/>
</dbReference>
<accession>A0A0D2IZY7</accession>
<comment type="caution">
    <text evidence="1">The sequence shown here is derived from an EMBL/GenBank/DDBJ whole genome shotgun (WGS) entry which is preliminary data.</text>
</comment>
<proteinExistence type="predicted"/>
<evidence type="ECO:0000313" key="1">
    <source>
        <dbReference type="EMBL" id="KIX11529.1"/>
    </source>
</evidence>
<dbReference type="Proteomes" id="UP000032233">
    <property type="component" value="Unassembled WGS sequence"/>
</dbReference>
<dbReference type="Pfam" id="PF14269">
    <property type="entry name" value="Arylsulfotran_2"/>
    <property type="match status" value="1"/>
</dbReference>
<dbReference type="PANTHER" id="PTHR35340:SF5">
    <property type="entry name" value="ASST-DOMAIN-CONTAINING PROTEIN"/>
    <property type="match status" value="1"/>
</dbReference>
<dbReference type="EMBL" id="AZAC01000056">
    <property type="protein sequence ID" value="KIX11529.1"/>
    <property type="molecule type" value="Genomic_DNA"/>
</dbReference>
<protein>
    <recommendedName>
        <fullName evidence="3">Aryl sulfotransferase</fullName>
    </recommendedName>
</protein>
<name>A0A0D2IZY7_9BACT</name>
<dbReference type="OrthoDB" id="264813at2"/>